<organism evidence="1 2">
    <name type="scientific">Vermiconidia calcicola</name>
    <dbReference type="NCBI Taxonomy" id="1690605"/>
    <lineage>
        <taxon>Eukaryota</taxon>
        <taxon>Fungi</taxon>
        <taxon>Dikarya</taxon>
        <taxon>Ascomycota</taxon>
        <taxon>Pezizomycotina</taxon>
        <taxon>Dothideomycetes</taxon>
        <taxon>Dothideomycetidae</taxon>
        <taxon>Mycosphaerellales</taxon>
        <taxon>Extremaceae</taxon>
        <taxon>Vermiconidia</taxon>
    </lineage>
</organism>
<evidence type="ECO:0000313" key="1">
    <source>
        <dbReference type="EMBL" id="KAK3714199.1"/>
    </source>
</evidence>
<gene>
    <name evidence="1" type="ORF">LTR37_008001</name>
</gene>
<sequence>MFSRLRCHFCGQRSQYSKGIPQFKCTSCEAHNFFDKRGNITEPPQDVVTSSHPQSTETRPFHTFSRPRYEEEPAQDNEVFCSKCRTNQQIYMESLSNYLPDEDHPQYYKFEAKLPEFKADLERKYPQVCKKCASKAQERIHKADYYSKTQQTAKLMQDTQRHRARGSSPIGQRDDWGKWAIRIVLSLIGTVVYASLLAQVAWHAYGMLTATSLSTDSDDGEAADFAFDPAFKDSWYHHTHRVEAVHGQTEHFRIQVLLLIIRTFAWFKLSNSAVVTELSKQQQLAAHGFLTVFVFLCQWISERAIRSDKWKLKGTIMPRPEVEDVFGATAGPASEDYTRQASSVPPQVRLFARDEKPFPIENLAPKRPRGYSKLAPPSPPNSDPQSDDDEMDTSWQPKAGRPQTRSAYNYGTAQPLGWGAVRNELFDIQDNSRAEDERRRKEAEERAKLRYQPPVDQSPFRSRLPQAPMSTERKLRNPPRQFQLKKAPLSKQQDFMKQMQEGIENGKGFGKAKTEEKNVQFEKRFSLDDDFSPVKGRTMDSLDEEILPAKSRTKGSLNLREGTWRLPSDYDNGTGLEDLFAGSSFTIADRTNDDVAPVEQRSISMPSGWMAGAGVLVASVIAWNIPPIRRTAFLWLAQKFEGLGH</sequence>
<dbReference type="Proteomes" id="UP001281147">
    <property type="component" value="Unassembled WGS sequence"/>
</dbReference>
<dbReference type="EMBL" id="JAUTXU010000057">
    <property type="protein sequence ID" value="KAK3714199.1"/>
    <property type="molecule type" value="Genomic_DNA"/>
</dbReference>
<proteinExistence type="predicted"/>
<protein>
    <submittedName>
        <fullName evidence="1">Uncharacterized protein</fullName>
    </submittedName>
</protein>
<evidence type="ECO:0000313" key="2">
    <source>
        <dbReference type="Proteomes" id="UP001281147"/>
    </source>
</evidence>
<reference evidence="1" key="1">
    <citation type="submission" date="2023-07" db="EMBL/GenBank/DDBJ databases">
        <title>Black Yeasts Isolated from many extreme environments.</title>
        <authorList>
            <person name="Coleine C."/>
            <person name="Stajich J.E."/>
            <person name="Selbmann L."/>
        </authorList>
    </citation>
    <scope>NUCLEOTIDE SEQUENCE</scope>
    <source>
        <strain evidence="1">CCFEE 5714</strain>
    </source>
</reference>
<keyword evidence="2" id="KW-1185">Reference proteome</keyword>
<accession>A0ACC3ND81</accession>
<name>A0ACC3ND81_9PEZI</name>
<comment type="caution">
    <text evidence="1">The sequence shown here is derived from an EMBL/GenBank/DDBJ whole genome shotgun (WGS) entry which is preliminary data.</text>
</comment>